<accession>A0A1Y4Q6S2</accession>
<dbReference type="AlphaFoldDB" id="A0A1Y4Q6S2"/>
<dbReference type="RefSeq" id="WP_087257361.1">
    <property type="nucleotide sequence ID" value="NZ_CAJFOD010000008.1"/>
</dbReference>
<evidence type="ECO:0000313" key="3">
    <source>
        <dbReference type="Proteomes" id="UP000196258"/>
    </source>
</evidence>
<comment type="caution">
    <text evidence="2">The sequence shown here is derived from an EMBL/GenBank/DDBJ whole genome shotgun (WGS) entry which is preliminary data.</text>
</comment>
<dbReference type="InterPro" id="IPR013325">
    <property type="entry name" value="RNA_pol_sigma_r2"/>
</dbReference>
<proteinExistence type="predicted"/>
<sequence length="205" mass="24490">MDGYNVEELYYLYRQNNPIAKALLIKYCYWKAELMLPMYYFYNGIFYNEREDCIQEIVILVFRNLDGYRPDKGGLVKSYMSLIMHRAISTIIVNEKKKGLRKIKNTYFSLDGYCGDNNNIANIEVVRDSKCQYQPDVCIESKEQKELLEEFMIENFSDLEQFIAKERTLGYKNIEIAKMLKIDIKKIYNANYRIRKKMSKLKLFD</sequence>
<evidence type="ECO:0000313" key="1">
    <source>
        <dbReference type="EMBL" id="HJF39518.1"/>
    </source>
</evidence>
<dbReference type="GO" id="GO:0006352">
    <property type="term" value="P:DNA-templated transcription initiation"/>
    <property type="evidence" value="ECO:0007669"/>
    <property type="project" value="InterPro"/>
</dbReference>
<name>A0A1Y4Q6S2_9FIRM</name>
<dbReference type="Proteomes" id="UP000196258">
    <property type="component" value="Unassembled WGS sequence"/>
</dbReference>
<dbReference type="InterPro" id="IPR014284">
    <property type="entry name" value="RNA_pol_sigma-70_dom"/>
</dbReference>
<reference evidence="2" key="2">
    <citation type="journal article" date="2018" name="BMC Genomics">
        <title>Whole genome sequencing and function prediction of 133 gut anaerobes isolated from chicken caecum in pure cultures.</title>
        <authorList>
            <person name="Medvecky M."/>
            <person name="Cejkova D."/>
            <person name="Polansky O."/>
            <person name="Karasova D."/>
            <person name="Kubasova T."/>
            <person name="Cizek A."/>
            <person name="Rychlik I."/>
        </authorList>
    </citation>
    <scope>NUCLEOTIDE SEQUENCE</scope>
    <source>
        <strain evidence="2">An149</strain>
    </source>
</reference>
<dbReference type="NCBIfam" id="TIGR02937">
    <property type="entry name" value="sigma70-ECF"/>
    <property type="match status" value="1"/>
</dbReference>
<organism evidence="2 3">
    <name type="scientific">Thomasclavelia spiroformis</name>
    <dbReference type="NCBI Taxonomy" id="29348"/>
    <lineage>
        <taxon>Bacteria</taxon>
        <taxon>Bacillati</taxon>
        <taxon>Bacillota</taxon>
        <taxon>Erysipelotrichia</taxon>
        <taxon>Erysipelotrichales</taxon>
        <taxon>Coprobacillaceae</taxon>
        <taxon>Thomasclavelia</taxon>
    </lineage>
</organism>
<reference evidence="3" key="1">
    <citation type="submission" date="2017-04" db="EMBL/GenBank/DDBJ databases">
        <title>Function of individual gut microbiota members based on whole genome sequencing of pure cultures obtained from chicken caecum.</title>
        <authorList>
            <person name="Medvecky M."/>
            <person name="Cejkova D."/>
            <person name="Polansky O."/>
            <person name="Karasova D."/>
            <person name="Kubasova T."/>
            <person name="Cizek A."/>
            <person name="Rychlik I."/>
        </authorList>
    </citation>
    <scope>NUCLEOTIDE SEQUENCE [LARGE SCALE GENOMIC DNA]</scope>
    <source>
        <strain evidence="3">An149</strain>
    </source>
</reference>
<evidence type="ECO:0000313" key="2">
    <source>
        <dbReference type="EMBL" id="OUQ04296.1"/>
    </source>
</evidence>
<dbReference type="EMBL" id="NFLB01000012">
    <property type="protein sequence ID" value="OUQ04296.1"/>
    <property type="molecule type" value="Genomic_DNA"/>
</dbReference>
<dbReference type="EMBL" id="DYWV01000042">
    <property type="protein sequence ID" value="HJF39518.1"/>
    <property type="molecule type" value="Genomic_DNA"/>
</dbReference>
<dbReference type="GO" id="GO:0003700">
    <property type="term" value="F:DNA-binding transcription factor activity"/>
    <property type="evidence" value="ECO:0007669"/>
    <property type="project" value="InterPro"/>
</dbReference>
<protein>
    <submittedName>
        <fullName evidence="1">Sigma-70 family RNA polymerase sigma factor</fullName>
    </submittedName>
</protein>
<dbReference type="SUPFAM" id="SSF88946">
    <property type="entry name" value="Sigma2 domain of RNA polymerase sigma factors"/>
    <property type="match status" value="1"/>
</dbReference>
<reference evidence="1" key="3">
    <citation type="journal article" date="2021" name="PeerJ">
        <title>Extensive microbial diversity within the chicken gut microbiome revealed by metagenomics and culture.</title>
        <authorList>
            <person name="Gilroy R."/>
            <person name="Ravi A."/>
            <person name="Getino M."/>
            <person name="Pursley I."/>
            <person name="Horton D.L."/>
            <person name="Alikhan N.F."/>
            <person name="Baker D."/>
            <person name="Gharbi K."/>
            <person name="Hall N."/>
            <person name="Watson M."/>
            <person name="Adriaenssens E.M."/>
            <person name="Foster-Nyarko E."/>
            <person name="Jarju S."/>
            <person name="Secka A."/>
            <person name="Antonio M."/>
            <person name="Oren A."/>
            <person name="Chaudhuri R.R."/>
            <person name="La Ragione R."/>
            <person name="Hildebrand F."/>
            <person name="Pallen M.J."/>
        </authorList>
    </citation>
    <scope>NUCLEOTIDE SEQUENCE</scope>
    <source>
        <strain evidence="1">CHK193-16274</strain>
    </source>
</reference>
<gene>
    <name evidence="2" type="ORF">B5E91_10280</name>
    <name evidence="1" type="ORF">K8V91_01225</name>
</gene>
<reference evidence="1" key="4">
    <citation type="submission" date="2021-09" db="EMBL/GenBank/DDBJ databases">
        <authorList>
            <person name="Gilroy R."/>
        </authorList>
    </citation>
    <scope>NUCLEOTIDE SEQUENCE</scope>
    <source>
        <strain evidence="1">CHK193-16274</strain>
    </source>
</reference>
<dbReference type="Proteomes" id="UP000749320">
    <property type="component" value="Unassembled WGS sequence"/>
</dbReference>